<dbReference type="GeneTree" id="ENSGT00940000166223"/>
<dbReference type="SUPFAM" id="SSF50814">
    <property type="entry name" value="Lipocalins"/>
    <property type="match status" value="1"/>
</dbReference>
<evidence type="ECO:0000256" key="3">
    <source>
        <dbReference type="ARBA" id="ARBA00022729"/>
    </source>
</evidence>
<keyword evidence="7" id="KW-1185">Reference proteome</keyword>
<evidence type="ECO:0000313" key="6">
    <source>
        <dbReference type="Ensembl" id="ENSLCAP00010054060.1"/>
    </source>
</evidence>
<proteinExistence type="predicted"/>
<evidence type="ECO:0000256" key="4">
    <source>
        <dbReference type="ARBA" id="ARBA00023180"/>
    </source>
</evidence>
<sequence length="203" mass="23139">NCLTCCRDMLAGFAFTFLYLVSLGHSAPLACEDLSRPLDQLNPQHLQGRWTLVAGSNNPPLTPGELKDLRSGSMALYFSNTSETSVYSYTQANRVDDECYYLSYNLSIENSTFTSNLSWYNLTWSILNTSCSDCLVIRWALKKAKSASVDLFVYLFSRRRELEQKEMEEFRAQLECLKMPSPKKMDPTKELCNYEAPASSWLV</sequence>
<protein>
    <submittedName>
        <fullName evidence="6">Uncharacterized protein</fullName>
    </submittedName>
</protein>
<dbReference type="Proteomes" id="UP000314980">
    <property type="component" value="Unassembled WGS sequence"/>
</dbReference>
<name>A0A4W6FSF6_LATCA</name>
<keyword evidence="4" id="KW-0325">Glycoprotein</keyword>
<dbReference type="Gene3D" id="2.40.128.20">
    <property type="match status" value="1"/>
</dbReference>
<dbReference type="AlphaFoldDB" id="A0A4W6FSF6"/>
<keyword evidence="3 5" id="KW-0732">Signal</keyword>
<dbReference type="PANTHER" id="PTHR11967:SF2">
    <property type="entry name" value="ALPHA-1-ACID GLYCOPROTEIN 1"/>
    <property type="match status" value="1"/>
</dbReference>
<comment type="subcellular location">
    <subcellularLocation>
        <location evidence="1">Secreted</location>
    </subcellularLocation>
</comment>
<reference evidence="6" key="3">
    <citation type="submission" date="2025-09" db="UniProtKB">
        <authorList>
            <consortium name="Ensembl"/>
        </authorList>
    </citation>
    <scope>IDENTIFICATION</scope>
</reference>
<evidence type="ECO:0000256" key="2">
    <source>
        <dbReference type="ARBA" id="ARBA00022525"/>
    </source>
</evidence>
<reference evidence="7" key="1">
    <citation type="submission" date="2015-09" db="EMBL/GenBank/DDBJ databases">
        <authorList>
            <person name="Sai Rama Sridatta P."/>
        </authorList>
    </citation>
    <scope>NUCLEOTIDE SEQUENCE [LARGE SCALE GENOMIC DNA]</scope>
</reference>
<organism evidence="6 7">
    <name type="scientific">Lates calcarifer</name>
    <name type="common">Barramundi</name>
    <name type="synonym">Holocentrus calcarifer</name>
    <dbReference type="NCBI Taxonomy" id="8187"/>
    <lineage>
        <taxon>Eukaryota</taxon>
        <taxon>Metazoa</taxon>
        <taxon>Chordata</taxon>
        <taxon>Craniata</taxon>
        <taxon>Vertebrata</taxon>
        <taxon>Euteleostomi</taxon>
        <taxon>Actinopterygii</taxon>
        <taxon>Neopterygii</taxon>
        <taxon>Teleostei</taxon>
        <taxon>Neoteleostei</taxon>
        <taxon>Acanthomorphata</taxon>
        <taxon>Carangaria</taxon>
        <taxon>Carangaria incertae sedis</taxon>
        <taxon>Centropomidae</taxon>
        <taxon>Lates</taxon>
    </lineage>
</organism>
<reference evidence="6" key="2">
    <citation type="submission" date="2025-08" db="UniProtKB">
        <authorList>
            <consortium name="Ensembl"/>
        </authorList>
    </citation>
    <scope>IDENTIFICATION</scope>
</reference>
<accession>A0A4W6FSF6</accession>
<dbReference type="PANTHER" id="PTHR11967">
    <property type="entry name" value="ALPHA-1-ACID GLYCOPROTEIN"/>
    <property type="match status" value="1"/>
</dbReference>
<evidence type="ECO:0000256" key="1">
    <source>
        <dbReference type="ARBA" id="ARBA00004613"/>
    </source>
</evidence>
<evidence type="ECO:0000256" key="5">
    <source>
        <dbReference type="SAM" id="SignalP"/>
    </source>
</evidence>
<feature type="signal peptide" evidence="5">
    <location>
        <begin position="1"/>
        <end position="26"/>
    </location>
</feature>
<dbReference type="Ensembl" id="ENSLCAT00010055466.1">
    <property type="protein sequence ID" value="ENSLCAP00010054060.1"/>
    <property type="gene ID" value="ENSLCAG00010025173.1"/>
</dbReference>
<dbReference type="GO" id="GO:0005576">
    <property type="term" value="C:extracellular region"/>
    <property type="evidence" value="ECO:0007669"/>
    <property type="project" value="UniProtKB-SubCell"/>
</dbReference>
<feature type="chain" id="PRO_5021353350" evidence="5">
    <location>
        <begin position="27"/>
        <end position="203"/>
    </location>
</feature>
<keyword evidence="2" id="KW-0964">Secreted</keyword>
<dbReference type="InterPro" id="IPR012674">
    <property type="entry name" value="Calycin"/>
</dbReference>
<evidence type="ECO:0000313" key="7">
    <source>
        <dbReference type="Proteomes" id="UP000314980"/>
    </source>
</evidence>
<dbReference type="InParanoid" id="A0A4W6FSF6"/>